<keyword evidence="2" id="KW-1185">Reference proteome</keyword>
<organism evidence="1 2">
    <name type="scientific">Fusarium phyllophilum</name>
    <dbReference type="NCBI Taxonomy" id="47803"/>
    <lineage>
        <taxon>Eukaryota</taxon>
        <taxon>Fungi</taxon>
        <taxon>Dikarya</taxon>
        <taxon>Ascomycota</taxon>
        <taxon>Pezizomycotina</taxon>
        <taxon>Sordariomycetes</taxon>
        <taxon>Hypocreomycetidae</taxon>
        <taxon>Hypocreales</taxon>
        <taxon>Nectriaceae</taxon>
        <taxon>Fusarium</taxon>
        <taxon>Fusarium fujikuroi species complex</taxon>
    </lineage>
</organism>
<accession>A0A8H5KC09</accession>
<protein>
    <submittedName>
        <fullName evidence="1">Immunoglobulin variable region used by the ITC63B heavy chain</fullName>
    </submittedName>
</protein>
<dbReference type="OrthoDB" id="5003573at2759"/>
<gene>
    <name evidence="1" type="ORF">FPHYL_1775</name>
</gene>
<dbReference type="Proteomes" id="UP000582016">
    <property type="component" value="Unassembled WGS sequence"/>
</dbReference>
<evidence type="ECO:0000313" key="2">
    <source>
        <dbReference type="Proteomes" id="UP000582016"/>
    </source>
</evidence>
<comment type="caution">
    <text evidence="1">The sequence shown here is derived from an EMBL/GenBank/DDBJ whole genome shotgun (WGS) entry which is preliminary data.</text>
</comment>
<reference evidence="1 2" key="1">
    <citation type="submission" date="2020-05" db="EMBL/GenBank/DDBJ databases">
        <title>Identification and distribution of gene clusters putatively required for synthesis of sphingolipid metabolism inhibitors in phylogenetically diverse species of the filamentous fungus Fusarium.</title>
        <authorList>
            <person name="Kim H.-S."/>
            <person name="Busman M."/>
            <person name="Brown D.W."/>
            <person name="Divon H."/>
            <person name="Uhlig S."/>
            <person name="Proctor R.H."/>
        </authorList>
    </citation>
    <scope>NUCLEOTIDE SEQUENCE [LARGE SCALE GENOMIC DNA]</scope>
    <source>
        <strain evidence="1 2">NRRL 13617</strain>
    </source>
</reference>
<sequence length="179" mass="19993">MAQKLTIRSCGAVRTPTSSAAARGHLSDYCSLHDMEDQELAALMAAPLVPVAKHDRIQLQQTISHGVFHEPGIESNICGIWLQDFFAFLNQLHDDSALSPTLIRRNPDIGALWVGAFTIGAYHKWLQRTQAACPATERRGIADVDYDDADSKDEDLEMVTGNTFIWLWEEDGLREQENI</sequence>
<proteinExistence type="predicted"/>
<dbReference type="AlphaFoldDB" id="A0A8H5KC09"/>
<name>A0A8H5KC09_9HYPO</name>
<evidence type="ECO:0000313" key="1">
    <source>
        <dbReference type="EMBL" id="KAF5569786.1"/>
    </source>
</evidence>
<dbReference type="EMBL" id="JAAOAQ010000055">
    <property type="protein sequence ID" value="KAF5569786.1"/>
    <property type="molecule type" value="Genomic_DNA"/>
</dbReference>